<accession>A0A329M4X2</accession>
<dbReference type="RefSeq" id="WP_113035135.1">
    <property type="nucleotide sequence ID" value="NZ_QMFB01000027.1"/>
</dbReference>
<keyword evidence="1" id="KW-1133">Transmembrane helix</keyword>
<feature type="transmembrane region" description="Helical" evidence="1">
    <location>
        <begin position="31"/>
        <end position="50"/>
    </location>
</feature>
<dbReference type="AlphaFoldDB" id="A0A329M4X2"/>
<dbReference type="Proteomes" id="UP000250369">
    <property type="component" value="Unassembled WGS sequence"/>
</dbReference>
<keyword evidence="1" id="KW-0812">Transmembrane</keyword>
<keyword evidence="3" id="KW-1185">Reference proteome</keyword>
<feature type="transmembrane region" description="Helical" evidence="1">
    <location>
        <begin position="6"/>
        <end position="24"/>
    </location>
</feature>
<evidence type="ECO:0000313" key="2">
    <source>
        <dbReference type="EMBL" id="RAV14226.1"/>
    </source>
</evidence>
<keyword evidence="1" id="KW-0472">Membrane</keyword>
<gene>
    <name evidence="2" type="ORF">DQG23_32185</name>
</gene>
<organism evidence="2 3">
    <name type="scientific">Paenibacillus contaminans</name>
    <dbReference type="NCBI Taxonomy" id="450362"/>
    <lineage>
        <taxon>Bacteria</taxon>
        <taxon>Bacillati</taxon>
        <taxon>Bacillota</taxon>
        <taxon>Bacilli</taxon>
        <taxon>Bacillales</taxon>
        <taxon>Paenibacillaceae</taxon>
        <taxon>Paenibacillus</taxon>
    </lineage>
</organism>
<sequence>MWGIAGIAVVTAAIAMIEAPSLWRKKWKKELFVFAVLLAAGAALSIALSLHVDIPNLLDLITFVYKPISKALSSLLE</sequence>
<evidence type="ECO:0000256" key="1">
    <source>
        <dbReference type="SAM" id="Phobius"/>
    </source>
</evidence>
<dbReference type="EMBL" id="QMFB01000027">
    <property type="protein sequence ID" value="RAV14226.1"/>
    <property type="molecule type" value="Genomic_DNA"/>
</dbReference>
<proteinExistence type="predicted"/>
<evidence type="ECO:0000313" key="3">
    <source>
        <dbReference type="Proteomes" id="UP000250369"/>
    </source>
</evidence>
<reference evidence="2 3" key="1">
    <citation type="journal article" date="2009" name="Int. J. Syst. Evol. Microbiol.">
        <title>Paenibacillus contaminans sp. nov., isolated from a contaminated laboratory plate.</title>
        <authorList>
            <person name="Chou J.H."/>
            <person name="Lee J.H."/>
            <person name="Lin M.C."/>
            <person name="Chang P.S."/>
            <person name="Arun A.B."/>
            <person name="Young C.C."/>
            <person name="Chen W.M."/>
        </authorList>
    </citation>
    <scope>NUCLEOTIDE SEQUENCE [LARGE SCALE GENOMIC DNA]</scope>
    <source>
        <strain evidence="2 3">CKOBP-6</strain>
    </source>
</reference>
<comment type="caution">
    <text evidence="2">The sequence shown here is derived from an EMBL/GenBank/DDBJ whole genome shotgun (WGS) entry which is preliminary data.</text>
</comment>
<protein>
    <submittedName>
        <fullName evidence="2">Uncharacterized protein</fullName>
    </submittedName>
</protein>
<name>A0A329M4X2_9BACL</name>